<keyword evidence="11" id="KW-1185">Reference proteome</keyword>
<evidence type="ECO:0000256" key="2">
    <source>
        <dbReference type="ARBA" id="ARBA00009354"/>
    </source>
</evidence>
<evidence type="ECO:0000313" key="10">
    <source>
        <dbReference type="EMBL" id="KAI3438134.1"/>
    </source>
</evidence>
<protein>
    <recommendedName>
        <fullName evidence="3">Mediator of RNA polymerase II transcription subunit 13</fullName>
    </recommendedName>
</protein>
<gene>
    <name evidence="10" type="ORF">D9Q98_000575</name>
</gene>
<comment type="similarity">
    <text evidence="2">Belongs to the Mediator complex subunit 13 family.</text>
</comment>
<evidence type="ECO:0000256" key="7">
    <source>
        <dbReference type="ARBA" id="ARBA00023242"/>
    </source>
</evidence>
<comment type="caution">
    <text evidence="10">The sequence shown here is derived from an EMBL/GenBank/DDBJ whole genome shotgun (WGS) entry which is preliminary data.</text>
</comment>
<name>A0A9D4TZC3_CHLVU</name>
<evidence type="ECO:0000256" key="4">
    <source>
        <dbReference type="ARBA" id="ARBA00022491"/>
    </source>
</evidence>
<evidence type="ECO:0000256" key="3">
    <source>
        <dbReference type="ARBA" id="ARBA00019618"/>
    </source>
</evidence>
<accession>A0A9D4TZC3</accession>
<feature type="domain" description="MID" evidence="9">
    <location>
        <begin position="43"/>
        <end position="286"/>
    </location>
</feature>
<dbReference type="GO" id="GO:0045944">
    <property type="term" value="P:positive regulation of transcription by RNA polymerase II"/>
    <property type="evidence" value="ECO:0007669"/>
    <property type="project" value="TreeGrafter"/>
</dbReference>
<keyword evidence="4" id="KW-0678">Repressor</keyword>
<dbReference type="GO" id="GO:0003713">
    <property type="term" value="F:transcription coactivator activity"/>
    <property type="evidence" value="ECO:0007669"/>
    <property type="project" value="TreeGrafter"/>
</dbReference>
<reference evidence="10" key="1">
    <citation type="journal article" date="2019" name="Plant J.">
        <title>Chlorella vulgaris genome assembly and annotation reveals the molecular basis for metabolic acclimation to high light conditions.</title>
        <authorList>
            <person name="Cecchin M."/>
            <person name="Marcolungo L."/>
            <person name="Rossato M."/>
            <person name="Girolomoni L."/>
            <person name="Cosentino E."/>
            <person name="Cuine S."/>
            <person name="Li-Beisson Y."/>
            <person name="Delledonne M."/>
            <person name="Ballottari M."/>
        </authorList>
    </citation>
    <scope>NUCLEOTIDE SEQUENCE</scope>
    <source>
        <strain evidence="10">211/11P</strain>
    </source>
</reference>
<evidence type="ECO:0000256" key="5">
    <source>
        <dbReference type="ARBA" id="ARBA00023015"/>
    </source>
</evidence>
<feature type="compositionally biased region" description="Low complexity" evidence="8">
    <location>
        <begin position="330"/>
        <end position="345"/>
    </location>
</feature>
<dbReference type="GO" id="GO:0016592">
    <property type="term" value="C:mediator complex"/>
    <property type="evidence" value="ECO:0007669"/>
    <property type="project" value="TreeGrafter"/>
</dbReference>
<dbReference type="OrthoDB" id="514849at2759"/>
<dbReference type="InterPro" id="IPR051139">
    <property type="entry name" value="Mediator_complx_sub13"/>
</dbReference>
<keyword evidence="5" id="KW-0805">Transcription regulation</keyword>
<comment type="subcellular location">
    <subcellularLocation>
        <location evidence="1">Nucleus</location>
    </subcellularLocation>
</comment>
<reference evidence="10" key="2">
    <citation type="submission" date="2020-11" db="EMBL/GenBank/DDBJ databases">
        <authorList>
            <person name="Cecchin M."/>
            <person name="Marcolungo L."/>
            <person name="Rossato M."/>
            <person name="Girolomoni L."/>
            <person name="Cosentino E."/>
            <person name="Cuine S."/>
            <person name="Li-Beisson Y."/>
            <person name="Delledonne M."/>
            <person name="Ballottari M."/>
        </authorList>
    </citation>
    <scope>NUCLEOTIDE SEQUENCE</scope>
    <source>
        <strain evidence="10">211/11P</strain>
        <tissue evidence="10">Whole cell</tissue>
    </source>
</reference>
<dbReference type="AlphaFoldDB" id="A0A9D4TZC3"/>
<evidence type="ECO:0000256" key="8">
    <source>
        <dbReference type="SAM" id="MobiDB-lite"/>
    </source>
</evidence>
<dbReference type="Proteomes" id="UP001055712">
    <property type="component" value="Unassembled WGS sequence"/>
</dbReference>
<evidence type="ECO:0000256" key="1">
    <source>
        <dbReference type="ARBA" id="ARBA00004123"/>
    </source>
</evidence>
<dbReference type="InterPro" id="IPR041285">
    <property type="entry name" value="MID_MedPIWI"/>
</dbReference>
<keyword evidence="6" id="KW-0804">Transcription</keyword>
<keyword evidence="7" id="KW-0539">Nucleus</keyword>
<feature type="region of interest" description="Disordered" evidence="8">
    <location>
        <begin position="328"/>
        <end position="352"/>
    </location>
</feature>
<organism evidence="10 11">
    <name type="scientific">Chlorella vulgaris</name>
    <name type="common">Green alga</name>
    <dbReference type="NCBI Taxonomy" id="3077"/>
    <lineage>
        <taxon>Eukaryota</taxon>
        <taxon>Viridiplantae</taxon>
        <taxon>Chlorophyta</taxon>
        <taxon>core chlorophytes</taxon>
        <taxon>Trebouxiophyceae</taxon>
        <taxon>Chlorellales</taxon>
        <taxon>Chlorellaceae</taxon>
        <taxon>Chlorella clade</taxon>
        <taxon>Chlorella</taxon>
    </lineage>
</organism>
<dbReference type="Pfam" id="PF18296">
    <property type="entry name" value="MID_MedPIWI"/>
    <property type="match status" value="1"/>
</dbReference>
<proteinExistence type="inferred from homology"/>
<dbReference type="EMBL" id="SIDB01000001">
    <property type="protein sequence ID" value="KAI3438134.1"/>
    <property type="molecule type" value="Genomic_DNA"/>
</dbReference>
<evidence type="ECO:0000313" key="11">
    <source>
        <dbReference type="Proteomes" id="UP001055712"/>
    </source>
</evidence>
<sequence>MQTLPLPQPNVLIGYEDDWLDVAPQVLSLWQATPLTPFAGPKPLLSYLVCPMQQLPQAQQFVKDVGSTYENCNLGGHQPASSTAVYSFPVDGPLSGEARSEGASAGASHGVPLAPRYLAALRQACEQLQRELLLYPPEELQQQGTRLECGSETSVAVYVACPLERAEDHVAALLEAASCLAPCSALGQGASLALLPGTDSDMDLAALAPSDEQQSAQQQYHGAAHGLHQQQRGDYRQLPVQAVQRPPGSRPLSIVLQVVTPQALADISGTATRCTALSLYSKAQCRPVPEQQQLTGPELAADAAAPSLPLCSQPLMVLANAAALPHRQDVQQQQQQQQQQQDQRQSTGLCSTEGQTDASRALHCFYVLPPRGTSLLALAFTDSCGELLHAEVLDIAAACLSSLSSTDSLLNAAVGEAAGLPVTRACRLVLRRSLELFSTLRAASNPPDLLSSLVIAGRVMGREERLAWRHLLEQDPPALPELPPGAEVAALELQALPPRRYAGPEPPSGCKLLLQRGSGEGGGTSASVAWLPPREAASSLLPHEHDSVRIMQVTPVARCTSDVAAAADAKGQEGNLVEVAGELHGLAWLNAAYQGAGLRTAAGGGQAALPDAHLPIHAAMAERLHALLVATTQALA</sequence>
<evidence type="ECO:0000256" key="6">
    <source>
        <dbReference type="ARBA" id="ARBA00023163"/>
    </source>
</evidence>
<evidence type="ECO:0000259" key="9">
    <source>
        <dbReference type="Pfam" id="PF18296"/>
    </source>
</evidence>
<dbReference type="PANTHER" id="PTHR48249:SF3">
    <property type="entry name" value="MEDIATOR OF RNA POLYMERASE II TRANSCRIPTION SUBUNIT 13"/>
    <property type="match status" value="1"/>
</dbReference>
<dbReference type="PANTHER" id="PTHR48249">
    <property type="entry name" value="MEDIATOR OF RNA POLYMERASE II TRANSCRIPTION SUBUNIT 13"/>
    <property type="match status" value="1"/>
</dbReference>